<dbReference type="EMBL" id="CTEC01000001">
    <property type="protein sequence ID" value="CQD02044.1"/>
    <property type="molecule type" value="Genomic_DNA"/>
</dbReference>
<accession>A0A0U1CU42</accession>
<keyword evidence="2" id="KW-1185">Reference proteome</keyword>
<reference evidence="2" key="1">
    <citation type="submission" date="2015-03" db="EMBL/GenBank/DDBJ databases">
        <authorList>
            <person name="Urmite Genomes"/>
        </authorList>
    </citation>
    <scope>NUCLEOTIDE SEQUENCE [LARGE SCALE GENOMIC DNA]</scope>
    <source>
        <strain evidence="2">CSUR P1344</strain>
    </source>
</reference>
<evidence type="ECO:0000313" key="1">
    <source>
        <dbReference type="EMBL" id="CQD02044.1"/>
    </source>
</evidence>
<dbReference type="Proteomes" id="UP000199601">
    <property type="component" value="Unassembled WGS sequence"/>
</dbReference>
<evidence type="ECO:0000313" key="2">
    <source>
        <dbReference type="Proteomes" id="UP000199601"/>
    </source>
</evidence>
<sequence length="75" mass="7927">MLLNILQRNVIRGCLDDGMSPEEIADYLGRVNDLGPLDVVTIRSAAYDMLDEQTPAGPAASCGKPILTLIRGGAA</sequence>
<protein>
    <submittedName>
        <fullName evidence="1">Uncharacterized protein</fullName>
    </submittedName>
</protein>
<organism evidence="1 2">
    <name type="scientific">Mycobacterium europaeum</name>
    <dbReference type="NCBI Taxonomy" id="761804"/>
    <lineage>
        <taxon>Bacteria</taxon>
        <taxon>Bacillati</taxon>
        <taxon>Actinomycetota</taxon>
        <taxon>Actinomycetes</taxon>
        <taxon>Mycobacteriales</taxon>
        <taxon>Mycobacteriaceae</taxon>
        <taxon>Mycobacterium</taxon>
        <taxon>Mycobacterium simiae complex</taxon>
    </lineage>
</organism>
<proteinExistence type="predicted"/>
<name>A0A0U1CU42_9MYCO</name>
<gene>
    <name evidence="1" type="ORF">BN000_00097</name>
</gene>
<dbReference type="RefSeq" id="WP_062886403.1">
    <property type="nucleotide sequence ID" value="NZ_CTEC01000001.1"/>
</dbReference>
<dbReference type="AlphaFoldDB" id="A0A0U1CU42"/>